<dbReference type="KEGG" id="mcos:GM418_00920"/>
<dbReference type="Gene3D" id="3.40.1710.10">
    <property type="entry name" value="abc type-2 transporter like domain"/>
    <property type="match status" value="1"/>
</dbReference>
<keyword evidence="4 6" id="KW-1133">Transmembrane helix</keyword>
<dbReference type="Proteomes" id="UP000428260">
    <property type="component" value="Chromosome"/>
</dbReference>
<dbReference type="PANTHER" id="PTHR30294">
    <property type="entry name" value="MEMBRANE COMPONENT OF ABC TRANSPORTER YHHJ-RELATED"/>
    <property type="match status" value="1"/>
</dbReference>
<protein>
    <recommendedName>
        <fullName evidence="7">ABC-2 type transporter transmembrane domain-containing protein</fullName>
    </recommendedName>
</protein>
<organism evidence="8 9">
    <name type="scientific">Maribellus comscasis</name>
    <dbReference type="NCBI Taxonomy" id="2681766"/>
    <lineage>
        <taxon>Bacteria</taxon>
        <taxon>Pseudomonadati</taxon>
        <taxon>Bacteroidota</taxon>
        <taxon>Bacteroidia</taxon>
        <taxon>Marinilabiliales</taxon>
        <taxon>Prolixibacteraceae</taxon>
        <taxon>Maribellus</taxon>
    </lineage>
</organism>
<dbReference type="AlphaFoldDB" id="A0A6I6JQ68"/>
<proteinExistence type="predicted"/>
<evidence type="ECO:0000313" key="8">
    <source>
        <dbReference type="EMBL" id="QGY42267.1"/>
    </source>
</evidence>
<gene>
    <name evidence="8" type="ORF">GM418_00920</name>
</gene>
<dbReference type="InterPro" id="IPR051449">
    <property type="entry name" value="ABC-2_transporter_component"/>
</dbReference>
<keyword evidence="2" id="KW-1003">Cell membrane</keyword>
<comment type="subcellular location">
    <subcellularLocation>
        <location evidence="1">Cell membrane</location>
        <topology evidence="1">Multi-pass membrane protein</topology>
    </subcellularLocation>
</comment>
<dbReference type="GO" id="GO:0005886">
    <property type="term" value="C:plasma membrane"/>
    <property type="evidence" value="ECO:0007669"/>
    <property type="project" value="UniProtKB-SubCell"/>
</dbReference>
<evidence type="ECO:0000259" key="7">
    <source>
        <dbReference type="Pfam" id="PF12698"/>
    </source>
</evidence>
<sequence length="399" mass="44365">MQTVQNKIKGFQLTAIHFTKELKAIFTDSGALLILIGAVVIYPIIYSIGYYNEVMTDIKIAVVDQDHSEASRKYTAMIDASSELEVVYKPLDLVSAENLFMTNKLSGVILIPKNFGKNVLSGKQANVAVYADASYFLKYRNTILASTYSNAYFSGGISVLHYMAEGQSFQQAQISSDPLPAYTHILYNPSSGYGSFVMPGVILVIFQQTLLIGIGLLGGSFSESKASPFILLKQKRRKEIIPYLTGKTGAYIFISLLNIAYAIILVHHWFKYPDKASIPDVLMLMFPFLLSTIFLGIGVSTLFKHRESALIFMVFLSPIALFLSGLSWPASSIPQWLVLLSKLMPSTTVIPAYLRLRTMGVSLTDVKSEMIFMYIQAAVYLTLTLVYFFIKTGKKSRKA</sequence>
<accession>A0A6I6JQ68</accession>
<keyword evidence="9" id="KW-1185">Reference proteome</keyword>
<dbReference type="GO" id="GO:0140359">
    <property type="term" value="F:ABC-type transporter activity"/>
    <property type="evidence" value="ECO:0007669"/>
    <property type="project" value="InterPro"/>
</dbReference>
<evidence type="ECO:0000256" key="2">
    <source>
        <dbReference type="ARBA" id="ARBA00022475"/>
    </source>
</evidence>
<evidence type="ECO:0000256" key="1">
    <source>
        <dbReference type="ARBA" id="ARBA00004651"/>
    </source>
</evidence>
<feature type="transmembrane region" description="Helical" evidence="6">
    <location>
        <begin position="196"/>
        <end position="219"/>
    </location>
</feature>
<dbReference type="EMBL" id="CP046401">
    <property type="protein sequence ID" value="QGY42267.1"/>
    <property type="molecule type" value="Genomic_DNA"/>
</dbReference>
<dbReference type="PANTHER" id="PTHR30294:SF46">
    <property type="entry name" value="ABC TRANSPORTER PERMEASE"/>
    <property type="match status" value="1"/>
</dbReference>
<feature type="domain" description="ABC-2 type transporter transmembrane" evidence="7">
    <location>
        <begin position="33"/>
        <end position="385"/>
    </location>
</feature>
<reference evidence="8 9" key="1">
    <citation type="submission" date="2019-11" db="EMBL/GenBank/DDBJ databases">
        <authorList>
            <person name="Zheng R.K."/>
            <person name="Sun C.M."/>
        </authorList>
    </citation>
    <scope>NUCLEOTIDE SEQUENCE [LARGE SCALE GENOMIC DNA]</scope>
    <source>
        <strain evidence="8 9">WC007</strain>
    </source>
</reference>
<evidence type="ECO:0000256" key="5">
    <source>
        <dbReference type="ARBA" id="ARBA00023136"/>
    </source>
</evidence>
<keyword evidence="5 6" id="KW-0472">Membrane</keyword>
<keyword evidence="3 6" id="KW-0812">Transmembrane</keyword>
<feature type="transmembrane region" description="Helical" evidence="6">
    <location>
        <begin position="371"/>
        <end position="390"/>
    </location>
</feature>
<feature type="transmembrane region" description="Helical" evidence="6">
    <location>
        <begin position="282"/>
        <end position="303"/>
    </location>
</feature>
<evidence type="ECO:0000313" key="9">
    <source>
        <dbReference type="Proteomes" id="UP000428260"/>
    </source>
</evidence>
<evidence type="ECO:0000256" key="3">
    <source>
        <dbReference type="ARBA" id="ARBA00022692"/>
    </source>
</evidence>
<name>A0A6I6JQ68_9BACT</name>
<feature type="transmembrane region" description="Helical" evidence="6">
    <location>
        <begin position="310"/>
        <end position="330"/>
    </location>
</feature>
<dbReference type="InterPro" id="IPR013525">
    <property type="entry name" value="ABC2_TM"/>
</dbReference>
<feature type="transmembrane region" description="Helical" evidence="6">
    <location>
        <begin position="30"/>
        <end position="51"/>
    </location>
</feature>
<evidence type="ECO:0000256" key="6">
    <source>
        <dbReference type="SAM" id="Phobius"/>
    </source>
</evidence>
<dbReference type="Pfam" id="PF12698">
    <property type="entry name" value="ABC2_membrane_3"/>
    <property type="match status" value="1"/>
</dbReference>
<dbReference type="RefSeq" id="WP_158862258.1">
    <property type="nucleotide sequence ID" value="NZ_CP046401.1"/>
</dbReference>
<evidence type="ECO:0000256" key="4">
    <source>
        <dbReference type="ARBA" id="ARBA00022989"/>
    </source>
</evidence>
<feature type="transmembrane region" description="Helical" evidence="6">
    <location>
        <begin position="240"/>
        <end position="270"/>
    </location>
</feature>